<keyword evidence="7" id="KW-1185">Reference proteome</keyword>
<reference evidence="6 7" key="2">
    <citation type="submission" date="2016-08" db="EMBL/GenBank/DDBJ databases">
        <title>Pervasive Adenine N6-methylation of Active Genes in Fungi.</title>
        <authorList>
            <consortium name="DOE Joint Genome Institute"/>
            <person name="Mondo S.J."/>
            <person name="Dannebaum R.O."/>
            <person name="Kuo R.C."/>
            <person name="Labutti K."/>
            <person name="Haridas S."/>
            <person name="Kuo A."/>
            <person name="Salamov A."/>
            <person name="Ahrendt S.R."/>
            <person name="Lipzen A."/>
            <person name="Sullivan W."/>
            <person name="Andreopoulos W.B."/>
            <person name="Clum A."/>
            <person name="Lindquist E."/>
            <person name="Daum C."/>
            <person name="Ramamoorthy G.K."/>
            <person name="Gryganskyi A."/>
            <person name="Culley D."/>
            <person name="Magnuson J.K."/>
            <person name="James T.Y."/>
            <person name="O'Malley M.A."/>
            <person name="Stajich J.E."/>
            <person name="Spatafora J.W."/>
            <person name="Visel A."/>
            <person name="Grigoriev I.V."/>
        </authorList>
    </citation>
    <scope>NUCLEOTIDE SEQUENCE [LARGE SCALE GENOMIC DNA]</scope>
    <source>
        <strain evidence="7">finn</strain>
    </source>
</reference>
<keyword evidence="1" id="KW-0732">Signal</keyword>
<evidence type="ECO:0000256" key="3">
    <source>
        <dbReference type="ARBA" id="ARBA00023180"/>
    </source>
</evidence>
<gene>
    <name evidence="6" type="ORF">BCR36DRAFT_370725</name>
</gene>
<dbReference type="Gene3D" id="2.60.40.1180">
    <property type="entry name" value="Golgi alpha-mannosidase II"/>
    <property type="match status" value="2"/>
</dbReference>
<name>A0A1Y1V9L6_9FUNG</name>
<dbReference type="SUPFAM" id="SSF51011">
    <property type="entry name" value="Glycosyl hydrolase domain"/>
    <property type="match status" value="1"/>
</dbReference>
<keyword evidence="2" id="KW-0378">Hydrolase</keyword>
<dbReference type="Proteomes" id="UP000193719">
    <property type="component" value="Unassembled WGS sequence"/>
</dbReference>
<dbReference type="Pfam" id="PF21365">
    <property type="entry name" value="Glyco_hydro_31_3rd"/>
    <property type="match status" value="1"/>
</dbReference>
<feature type="domain" description="Glycosyl hydrolase family 31 C-terminal" evidence="5">
    <location>
        <begin position="1"/>
        <end position="83"/>
    </location>
</feature>
<sequence length="230" mass="26698">MFLTFPDDEKTYEMDNQHMVGDNLLIKPITDQGQSEISVYLPTISNWYNYMTKEAVQPDENGNYSMKTDLRTVPVFIRGGSIIPQRLRHRRSSQAMKHDPYTLLIALDEKNEAYGEFYSDDGKSFDYQRSFYVYRSFKFANNVLTSSKFKSLTDVAETEDESELLLISERVERIVILGMNGANVKGVRINYNGYMKDLEFSMDENNSNVITIKNPGFEIKDLNWKIEIIN</sequence>
<keyword evidence="3" id="KW-0325">Glycoprotein</keyword>
<evidence type="ECO:0000256" key="1">
    <source>
        <dbReference type="ARBA" id="ARBA00022729"/>
    </source>
</evidence>
<protein>
    <recommendedName>
        <fullName evidence="5">Glycosyl hydrolase family 31 C-terminal domain-containing protein</fullName>
    </recommendedName>
</protein>
<organism evidence="6 7">
    <name type="scientific">Piromyces finnis</name>
    <dbReference type="NCBI Taxonomy" id="1754191"/>
    <lineage>
        <taxon>Eukaryota</taxon>
        <taxon>Fungi</taxon>
        <taxon>Fungi incertae sedis</taxon>
        <taxon>Chytridiomycota</taxon>
        <taxon>Chytridiomycota incertae sedis</taxon>
        <taxon>Neocallimastigomycetes</taxon>
        <taxon>Neocallimastigales</taxon>
        <taxon>Neocallimastigaceae</taxon>
        <taxon>Piromyces</taxon>
    </lineage>
</organism>
<evidence type="ECO:0000256" key="4">
    <source>
        <dbReference type="ARBA" id="ARBA00023295"/>
    </source>
</evidence>
<dbReference type="PANTHER" id="PTHR22762">
    <property type="entry name" value="ALPHA-GLUCOSIDASE"/>
    <property type="match status" value="1"/>
</dbReference>
<dbReference type="InterPro" id="IPR048395">
    <property type="entry name" value="Glyco_hydro_31_C"/>
</dbReference>
<comment type="caution">
    <text evidence="6">The sequence shown here is derived from an EMBL/GenBank/DDBJ whole genome shotgun (WGS) entry which is preliminary data.</text>
</comment>
<reference evidence="6 7" key="1">
    <citation type="submission" date="2016-08" db="EMBL/GenBank/DDBJ databases">
        <title>Genomes of anaerobic fungi encode conserved fungal cellulosomes for biomass hydrolysis.</title>
        <authorList>
            <consortium name="DOE Joint Genome Institute"/>
            <person name="Haitjema C.H."/>
            <person name="Gilmore S.P."/>
            <person name="Henske J.K."/>
            <person name="Solomon K.V."/>
            <person name="De Groot R."/>
            <person name="Kuo A."/>
            <person name="Mondo S.J."/>
            <person name="Salamov A.A."/>
            <person name="Labutti K."/>
            <person name="Zhao Z."/>
            <person name="Chiniquy J."/>
            <person name="Barry K."/>
            <person name="Brewer H.M."/>
            <person name="Purvine S.O."/>
            <person name="Wright A.T."/>
            <person name="Boxma B."/>
            <person name="Van Alen T."/>
            <person name="Hackstein J.H."/>
            <person name="Baker S.E."/>
            <person name="Grigoriev I.V."/>
            <person name="O'Malley M.A."/>
        </authorList>
    </citation>
    <scope>NUCLEOTIDE SEQUENCE [LARGE SCALE GENOMIC DNA]</scope>
    <source>
        <strain evidence="7">finn</strain>
    </source>
</reference>
<dbReference type="PANTHER" id="PTHR22762:SF54">
    <property type="entry name" value="BCDNA.GH04962"/>
    <property type="match status" value="1"/>
</dbReference>
<evidence type="ECO:0000313" key="6">
    <source>
        <dbReference type="EMBL" id="ORX49715.1"/>
    </source>
</evidence>
<dbReference type="EMBL" id="MCFH01000023">
    <property type="protein sequence ID" value="ORX49715.1"/>
    <property type="molecule type" value="Genomic_DNA"/>
</dbReference>
<dbReference type="OrthoDB" id="3237269at2759"/>
<evidence type="ECO:0000259" key="5">
    <source>
        <dbReference type="Pfam" id="PF21365"/>
    </source>
</evidence>
<dbReference type="AlphaFoldDB" id="A0A1Y1V9L6"/>
<dbReference type="GO" id="GO:0006491">
    <property type="term" value="P:N-glycan processing"/>
    <property type="evidence" value="ECO:0007669"/>
    <property type="project" value="TreeGrafter"/>
</dbReference>
<accession>A0A1Y1V9L6</accession>
<evidence type="ECO:0000313" key="7">
    <source>
        <dbReference type="Proteomes" id="UP000193719"/>
    </source>
</evidence>
<dbReference type="STRING" id="1754191.A0A1Y1V9L6"/>
<keyword evidence="4" id="KW-0326">Glycosidase</keyword>
<dbReference type="InterPro" id="IPR013780">
    <property type="entry name" value="Glyco_hydro_b"/>
</dbReference>
<dbReference type="GO" id="GO:0090599">
    <property type="term" value="F:alpha-glucosidase activity"/>
    <property type="evidence" value="ECO:0007669"/>
    <property type="project" value="TreeGrafter"/>
</dbReference>
<evidence type="ECO:0000256" key="2">
    <source>
        <dbReference type="ARBA" id="ARBA00022801"/>
    </source>
</evidence>
<proteinExistence type="predicted"/>